<keyword evidence="4" id="KW-0812">Transmembrane</keyword>
<dbReference type="InterPro" id="IPR000483">
    <property type="entry name" value="Cys-rich_flank_reg_C"/>
</dbReference>
<dbReference type="PANTHER" id="PTHR24366:SF96">
    <property type="entry name" value="LEUCINE RICH REPEAT CONTAINING 53"/>
    <property type="match status" value="1"/>
</dbReference>
<dbReference type="SUPFAM" id="SSF52058">
    <property type="entry name" value="L domain-like"/>
    <property type="match status" value="2"/>
</dbReference>
<dbReference type="PRINTS" id="PR00019">
    <property type="entry name" value="LEURICHRPT"/>
</dbReference>
<reference evidence="8 9" key="1">
    <citation type="journal article" date="2014" name="Nat. Genet.">
        <title>Genome and transcriptome of the porcine whipworm Trichuris suis.</title>
        <authorList>
            <person name="Jex A.R."/>
            <person name="Nejsum P."/>
            <person name="Schwarz E.M."/>
            <person name="Hu L."/>
            <person name="Young N.D."/>
            <person name="Hall R.S."/>
            <person name="Korhonen P.K."/>
            <person name="Liao S."/>
            <person name="Thamsborg S."/>
            <person name="Xia J."/>
            <person name="Xu P."/>
            <person name="Wang S."/>
            <person name="Scheerlinck J.P."/>
            <person name="Hofmann A."/>
            <person name="Sternberg P.W."/>
            <person name="Wang J."/>
            <person name="Gasser R.B."/>
        </authorList>
    </citation>
    <scope>NUCLEOTIDE SEQUENCE [LARGE SCALE GENOMIC DNA]</scope>
    <source>
        <strain evidence="8">DCEP-RM93F</strain>
        <strain evidence="7">DCEP-RM93M</strain>
    </source>
</reference>
<dbReference type="PROSITE" id="PS51450">
    <property type="entry name" value="LRR"/>
    <property type="match status" value="5"/>
</dbReference>
<evidence type="ECO:0000313" key="9">
    <source>
        <dbReference type="Proteomes" id="UP000030764"/>
    </source>
</evidence>
<keyword evidence="2 5" id="KW-0732">Signal</keyword>
<protein>
    <recommendedName>
        <fullName evidence="6">LRRCT domain-containing protein</fullName>
    </recommendedName>
</protein>
<evidence type="ECO:0000256" key="5">
    <source>
        <dbReference type="SAM" id="SignalP"/>
    </source>
</evidence>
<keyword evidence="4" id="KW-1133">Transmembrane helix</keyword>
<dbReference type="SMART" id="SM00369">
    <property type="entry name" value="LRR_TYP"/>
    <property type="match status" value="13"/>
</dbReference>
<feature type="domain" description="LRRCT" evidence="6">
    <location>
        <begin position="469"/>
        <end position="518"/>
    </location>
</feature>
<feature type="chain" id="PRO_5010405367" description="LRRCT domain-containing protein" evidence="5">
    <location>
        <begin position="22"/>
        <end position="588"/>
    </location>
</feature>
<keyword evidence="3" id="KW-0677">Repeat</keyword>
<dbReference type="EMBL" id="KL367524">
    <property type="protein sequence ID" value="KFD66470.1"/>
    <property type="molecule type" value="Genomic_DNA"/>
</dbReference>
<sequence>MVVFHLLCFLILIVTAQCGSADGLSTMGPCSVITKLFEGKEEACRCFPPGVGSGGLHMSDDGGENSTDYRSFASAPWIGCSRERMPAIYRALAALPNNTRIQKLWIWDSLIPVVPQKFFGRLMVKNLILESSHVGQFFPGVFKPFASHLRVLILKNNIIYRVDSELFEGLSKLKVLDLSGNQLSQIGASSFGSYFSSLKTLNLNHNNISSIREGAFRHLQELETLSMAFNALTNLEMDSLSGLSNLKHLDLGRNRLEVIPVGAFDHLLHLETLDVGSNRLKALQLPTLPNLMALFLHNNSLSRVEDISLHSPLYSVQSLYLDQNVITKLNEDQFIGFPKVKLLSLASNQLSQLHAATFRTSREIRVLSLQRNRLTDLPSGVFAPLVNLSKLILSENNLTSLDEDTFAGVTSVSLLSVSHNRLRTVHRRALVNFHMLEKLYLNDNQLQQLSNESLAQISDNLYLLDLSDNPWHCNCDALWLAKWIQDRQQILSNSALTRCKESSVQISSVMDDLIFHCEQTNDTYATMFGRYEKNDYWISVLGIILAIVSLLILAAIAFLFIQDGRLLRQYNELRRIPSDMVTLISSAK</sequence>
<dbReference type="InterPro" id="IPR001611">
    <property type="entry name" value="Leu-rich_rpt"/>
</dbReference>
<dbReference type="Proteomes" id="UP000030764">
    <property type="component" value="Unassembled WGS sequence"/>
</dbReference>
<evidence type="ECO:0000256" key="3">
    <source>
        <dbReference type="ARBA" id="ARBA00022737"/>
    </source>
</evidence>
<evidence type="ECO:0000256" key="2">
    <source>
        <dbReference type="ARBA" id="ARBA00022729"/>
    </source>
</evidence>
<evidence type="ECO:0000313" key="7">
    <source>
        <dbReference type="EMBL" id="KFD53438.1"/>
    </source>
</evidence>
<dbReference type="FunFam" id="3.80.10.10:FF:001164">
    <property type="entry name" value="GH01279p"/>
    <property type="match status" value="1"/>
</dbReference>
<organism evidence="8">
    <name type="scientific">Trichuris suis</name>
    <name type="common">pig whipworm</name>
    <dbReference type="NCBI Taxonomy" id="68888"/>
    <lineage>
        <taxon>Eukaryota</taxon>
        <taxon>Metazoa</taxon>
        <taxon>Ecdysozoa</taxon>
        <taxon>Nematoda</taxon>
        <taxon>Enoplea</taxon>
        <taxon>Dorylaimia</taxon>
        <taxon>Trichinellida</taxon>
        <taxon>Trichuridae</taxon>
        <taxon>Trichuris</taxon>
    </lineage>
</organism>
<dbReference type="Pfam" id="PF13855">
    <property type="entry name" value="LRR_8"/>
    <property type="match status" value="4"/>
</dbReference>
<keyword evidence="1" id="KW-0433">Leucine-rich repeat</keyword>
<dbReference type="SMART" id="SM00365">
    <property type="entry name" value="LRR_SD22"/>
    <property type="match status" value="9"/>
</dbReference>
<feature type="transmembrane region" description="Helical" evidence="4">
    <location>
        <begin position="536"/>
        <end position="561"/>
    </location>
</feature>
<evidence type="ECO:0000259" key="6">
    <source>
        <dbReference type="SMART" id="SM00082"/>
    </source>
</evidence>
<accession>A0A085NAH4</accession>
<dbReference type="OrthoDB" id="676979at2759"/>
<gene>
    <name evidence="7" type="ORF">M513_05702</name>
    <name evidence="8" type="ORF">M514_05702</name>
</gene>
<evidence type="ECO:0000256" key="1">
    <source>
        <dbReference type="ARBA" id="ARBA00022614"/>
    </source>
</evidence>
<dbReference type="PANTHER" id="PTHR24366">
    <property type="entry name" value="IG(IMMUNOGLOBULIN) AND LRR(LEUCINE RICH REPEAT) DOMAINS"/>
    <property type="match status" value="1"/>
</dbReference>
<dbReference type="EMBL" id="KL363217">
    <property type="protein sequence ID" value="KFD53438.1"/>
    <property type="molecule type" value="Genomic_DNA"/>
</dbReference>
<evidence type="ECO:0000313" key="8">
    <source>
        <dbReference type="EMBL" id="KFD66470.1"/>
    </source>
</evidence>
<keyword evidence="9" id="KW-1185">Reference proteome</keyword>
<dbReference type="InterPro" id="IPR032675">
    <property type="entry name" value="LRR_dom_sf"/>
</dbReference>
<proteinExistence type="predicted"/>
<dbReference type="Proteomes" id="UP000030758">
    <property type="component" value="Unassembled WGS sequence"/>
</dbReference>
<keyword evidence="4" id="KW-0472">Membrane</keyword>
<dbReference type="SMART" id="SM00082">
    <property type="entry name" value="LRRCT"/>
    <property type="match status" value="1"/>
</dbReference>
<dbReference type="AlphaFoldDB" id="A0A085NAH4"/>
<evidence type="ECO:0000256" key="4">
    <source>
        <dbReference type="SAM" id="Phobius"/>
    </source>
</evidence>
<dbReference type="Gene3D" id="3.80.10.10">
    <property type="entry name" value="Ribonuclease Inhibitor"/>
    <property type="match status" value="4"/>
</dbReference>
<dbReference type="InterPro" id="IPR003591">
    <property type="entry name" value="Leu-rich_rpt_typical-subtyp"/>
</dbReference>
<feature type="signal peptide" evidence="5">
    <location>
        <begin position="1"/>
        <end position="21"/>
    </location>
</feature>
<name>A0A085NAH4_9BILA</name>